<evidence type="ECO:0000313" key="1">
    <source>
        <dbReference type="EMBL" id="CAL1534000.1"/>
    </source>
</evidence>
<accession>A0AAV2HIZ9</accession>
<sequence length="116" mass="13003">HEALTLQKAKDASESIQVIQTRGARALEQEMILKRWEGALAESPTEKANEDVQEQEATRAVSFTEARDVVYQTKIYEQDYDGEIHEVVFLTKDLGESVAEEPKPAPQVSCRIGCQP</sequence>
<feature type="non-terminal residue" evidence="1">
    <location>
        <position position="116"/>
    </location>
</feature>
<protein>
    <submittedName>
        <fullName evidence="1">Uncharacterized protein</fullName>
    </submittedName>
</protein>
<gene>
    <name evidence="1" type="ORF">GSLYS_00007960001</name>
</gene>
<reference evidence="1 2" key="1">
    <citation type="submission" date="2024-04" db="EMBL/GenBank/DDBJ databases">
        <authorList>
            <consortium name="Genoscope - CEA"/>
            <person name="William W."/>
        </authorList>
    </citation>
    <scope>NUCLEOTIDE SEQUENCE [LARGE SCALE GENOMIC DNA]</scope>
</reference>
<evidence type="ECO:0000313" key="2">
    <source>
        <dbReference type="Proteomes" id="UP001497497"/>
    </source>
</evidence>
<dbReference type="AlphaFoldDB" id="A0AAV2HIZ9"/>
<dbReference type="Proteomes" id="UP001497497">
    <property type="component" value="Unassembled WGS sequence"/>
</dbReference>
<name>A0AAV2HIZ9_LYMST</name>
<keyword evidence="2" id="KW-1185">Reference proteome</keyword>
<proteinExistence type="predicted"/>
<feature type="non-terminal residue" evidence="1">
    <location>
        <position position="1"/>
    </location>
</feature>
<organism evidence="1 2">
    <name type="scientific">Lymnaea stagnalis</name>
    <name type="common">Great pond snail</name>
    <name type="synonym">Helix stagnalis</name>
    <dbReference type="NCBI Taxonomy" id="6523"/>
    <lineage>
        <taxon>Eukaryota</taxon>
        <taxon>Metazoa</taxon>
        <taxon>Spiralia</taxon>
        <taxon>Lophotrochozoa</taxon>
        <taxon>Mollusca</taxon>
        <taxon>Gastropoda</taxon>
        <taxon>Heterobranchia</taxon>
        <taxon>Euthyneura</taxon>
        <taxon>Panpulmonata</taxon>
        <taxon>Hygrophila</taxon>
        <taxon>Lymnaeoidea</taxon>
        <taxon>Lymnaeidae</taxon>
        <taxon>Lymnaea</taxon>
    </lineage>
</organism>
<dbReference type="EMBL" id="CAXITT010000158">
    <property type="protein sequence ID" value="CAL1534000.1"/>
    <property type="molecule type" value="Genomic_DNA"/>
</dbReference>
<comment type="caution">
    <text evidence="1">The sequence shown here is derived from an EMBL/GenBank/DDBJ whole genome shotgun (WGS) entry which is preliminary data.</text>
</comment>